<comment type="caution">
    <text evidence="1">The sequence shown here is derived from an EMBL/GenBank/DDBJ whole genome shotgun (WGS) entry which is preliminary data.</text>
</comment>
<accession>A0A9W4XT23</accession>
<protein>
    <submittedName>
        <fullName evidence="1">Uncharacterized protein</fullName>
    </submittedName>
</protein>
<organism evidence="1 2">
    <name type="scientific">Periconia digitata</name>
    <dbReference type="NCBI Taxonomy" id="1303443"/>
    <lineage>
        <taxon>Eukaryota</taxon>
        <taxon>Fungi</taxon>
        <taxon>Dikarya</taxon>
        <taxon>Ascomycota</taxon>
        <taxon>Pezizomycotina</taxon>
        <taxon>Dothideomycetes</taxon>
        <taxon>Pleosporomycetidae</taxon>
        <taxon>Pleosporales</taxon>
        <taxon>Massarineae</taxon>
        <taxon>Periconiaceae</taxon>
        <taxon>Periconia</taxon>
    </lineage>
</organism>
<dbReference type="EMBL" id="CAOQHR010000003">
    <property type="protein sequence ID" value="CAI6331796.1"/>
    <property type="molecule type" value="Genomic_DNA"/>
</dbReference>
<keyword evidence="2" id="KW-1185">Reference proteome</keyword>
<reference evidence="1" key="1">
    <citation type="submission" date="2023-01" db="EMBL/GenBank/DDBJ databases">
        <authorList>
            <person name="Van Ghelder C."/>
            <person name="Rancurel C."/>
        </authorList>
    </citation>
    <scope>NUCLEOTIDE SEQUENCE</scope>
    <source>
        <strain evidence="1">CNCM I-4278</strain>
    </source>
</reference>
<sequence>MSFFPDPHLFPIYTPKKIRHTAVLRAADVVMRVDIPYLFAGVDAAYGNIPHNPFFAVVGPIN</sequence>
<proteinExistence type="predicted"/>
<gene>
    <name evidence="1" type="ORF">PDIGIT_LOCUS4825</name>
</gene>
<dbReference type="Proteomes" id="UP001152607">
    <property type="component" value="Unassembled WGS sequence"/>
</dbReference>
<evidence type="ECO:0000313" key="2">
    <source>
        <dbReference type="Proteomes" id="UP001152607"/>
    </source>
</evidence>
<name>A0A9W4XT23_9PLEO</name>
<evidence type="ECO:0000313" key="1">
    <source>
        <dbReference type="EMBL" id="CAI6331796.1"/>
    </source>
</evidence>
<dbReference type="AlphaFoldDB" id="A0A9W4XT23"/>